<proteinExistence type="predicted"/>
<protein>
    <submittedName>
        <fullName evidence="1">Uncharacterized protein</fullName>
    </submittedName>
</protein>
<comment type="caution">
    <text evidence="1">The sequence shown here is derived from an EMBL/GenBank/DDBJ whole genome shotgun (WGS) entry which is preliminary data.</text>
</comment>
<accession>A0ACC2K0P8</accession>
<keyword evidence="2" id="KW-1185">Reference proteome</keyword>
<evidence type="ECO:0000313" key="1">
    <source>
        <dbReference type="EMBL" id="KAJ8133032.1"/>
    </source>
</evidence>
<organism evidence="1 2">
    <name type="scientific">Lasiodiplodia mahajangana</name>
    <dbReference type="NCBI Taxonomy" id="1108764"/>
    <lineage>
        <taxon>Eukaryota</taxon>
        <taxon>Fungi</taxon>
        <taxon>Dikarya</taxon>
        <taxon>Ascomycota</taxon>
        <taxon>Pezizomycotina</taxon>
        <taxon>Dothideomycetes</taxon>
        <taxon>Dothideomycetes incertae sedis</taxon>
        <taxon>Botryosphaeriales</taxon>
        <taxon>Botryosphaeriaceae</taxon>
        <taxon>Lasiodiplodia</taxon>
    </lineage>
</organism>
<dbReference type="EMBL" id="JAPUUL010000053">
    <property type="protein sequence ID" value="KAJ8133032.1"/>
    <property type="molecule type" value="Genomic_DNA"/>
</dbReference>
<dbReference type="Proteomes" id="UP001153332">
    <property type="component" value="Unassembled WGS sequence"/>
</dbReference>
<evidence type="ECO:0000313" key="2">
    <source>
        <dbReference type="Proteomes" id="UP001153332"/>
    </source>
</evidence>
<reference evidence="1" key="1">
    <citation type="submission" date="2022-12" db="EMBL/GenBank/DDBJ databases">
        <title>Genome Sequence of Lasiodiplodia mahajangana.</title>
        <authorList>
            <person name="Buettner E."/>
        </authorList>
    </citation>
    <scope>NUCLEOTIDE SEQUENCE</scope>
    <source>
        <strain evidence="1">VT137</strain>
    </source>
</reference>
<sequence length="549" mass="60824">MTPQQERLMTSDGSPINPHVALIRVQTDTITELTKQWMNPSVVVAMVLMFVGGNVIQEALAQSTGRVLTPVCFSFGWISYAFSSLKSSFSNGGLLPPSDYPAKVFDVRSGYCHNNQNWLIGRILRDHESWISKIAPPGKGEIRIAIFEAERRQLPSFHYNMQHLLGVAVIVIQLMVAAIPTIHTMGHEWGILAITSFGTLLAIAMGSLPQWRAEKISKDQYSNKTFALTAGRGSRDVMVIKGRGRCLDLRELAMLGSPRTTEARMEMERPYLLRQNSWGGNEKMIFGRPIGSLITRSMCIFEVLGWCLILISLASIQTYTWYLIAVGAIGWVYNAMLAGLRRRPGKRNLPLRILDVVSTHNIMDGLMDLEETHEGCGKALLSEFFPGRLRPDEEEWWNAKKGERASTRYDQKRIEEGAHRLPPRSLAPEYDLHEAPGGQLSSKPIGINANIAANQVVSSTTSKVRGAGPTSDSQSSLMLQNTRQYQSGSLRARGKPLKAKAEVDGIRDARSSDPVVKAQSHVAPHTNEAAESSYDSVNSITLLGRPSWD</sequence>
<gene>
    <name evidence="1" type="ORF">O1611_g592</name>
</gene>
<name>A0ACC2K0P8_9PEZI</name>